<keyword evidence="1" id="KW-0133">Cell shape</keyword>
<keyword evidence="1" id="KW-0961">Cell wall biogenesis/degradation</keyword>
<keyword evidence="1" id="KW-0131">Cell cycle</keyword>
<feature type="domain" description="MurL N-terminal" evidence="4">
    <location>
        <begin position="15"/>
        <end position="290"/>
    </location>
</feature>
<sequence length="461" mass="50014">MNAAADPTRPARPRGELFRYLEHTLTPDGVLRCAYEADGERFEEIVDCGADAGPDADWSTPGAHAAARLVWLMAGVSYWKTTAAPRIVVEGGLSALERDFLADVYLHGLAEFAYVNGLDLSDVVVEGEPREVAPVAAATTPGRPLIPFGGGIDSIVVVEETRRRHPDAVLFVANTSDVLFAPIEETAVVAGLPVLRARRRLDPLVLASRERGYLNGHVPVTGVLSAIAVLVAVAHGRDSVVMSNEHSASEPTALRASGVLVNHQWSKGLEFESRFRELLAATVTGVDYHSALRPYSELWVALRFADLAEYHHAFRSCNRAFHIDAGLRRDRWCGECDKCCFIDLILSPYLSREQLETIFDGREPLSRDDLEGRFRSLLGEVGRPKPLECVGDEGECRRATLLAADRADRADTPLLHRLAAYVADTGLAVPDTAVLLAPQGPHFLPDPPTEPATAVDPAGVA</sequence>
<dbReference type="EC" id="5.1.1.23" evidence="1"/>
<dbReference type="Proteomes" id="UP001501495">
    <property type="component" value="Unassembled WGS sequence"/>
</dbReference>
<keyword evidence="6" id="KW-1185">Reference proteome</keyword>
<dbReference type="InterPro" id="IPR058740">
    <property type="entry name" value="MurL_N"/>
</dbReference>
<evidence type="ECO:0000313" key="6">
    <source>
        <dbReference type="Proteomes" id="UP001501495"/>
    </source>
</evidence>
<feature type="region of interest" description="Disordered" evidence="2">
    <location>
        <begin position="441"/>
        <end position="461"/>
    </location>
</feature>
<dbReference type="HAMAP" id="MF_02209">
    <property type="entry name" value="MurL"/>
    <property type="match status" value="1"/>
</dbReference>
<gene>
    <name evidence="1 5" type="primary">murL</name>
    <name evidence="5" type="ORF">GCM10022215_07300</name>
</gene>
<dbReference type="Pfam" id="PF26299">
    <property type="entry name" value="MurL_N"/>
    <property type="match status" value="1"/>
</dbReference>
<comment type="catalytic activity">
    <reaction evidence="1">
        <text>UDP-N-acetyl-alpha-D-muramoyl-L-alanyl-L-glutamate + ATP + H2O = UDP-N-acetyl-alpha-D-muramoyl-L-alanyl-D-glutamate + AMP + diphosphate + H(+)</text>
        <dbReference type="Rhea" id="RHEA:58812"/>
        <dbReference type="ChEBI" id="CHEBI:15377"/>
        <dbReference type="ChEBI" id="CHEBI:15378"/>
        <dbReference type="ChEBI" id="CHEBI:30616"/>
        <dbReference type="ChEBI" id="CHEBI:33019"/>
        <dbReference type="ChEBI" id="CHEBI:83900"/>
        <dbReference type="ChEBI" id="CHEBI:142725"/>
        <dbReference type="ChEBI" id="CHEBI:456215"/>
        <dbReference type="EC" id="5.1.1.23"/>
    </reaction>
</comment>
<keyword evidence="1" id="KW-0413">Isomerase</keyword>
<dbReference type="EMBL" id="BAAAZH010000006">
    <property type="protein sequence ID" value="GAA4111493.1"/>
    <property type="molecule type" value="Genomic_DNA"/>
</dbReference>
<dbReference type="Pfam" id="PF26298">
    <property type="entry name" value="MurL_epimerase_C"/>
    <property type="match status" value="1"/>
</dbReference>
<keyword evidence="1" id="KW-0132">Cell division</keyword>
<evidence type="ECO:0000256" key="2">
    <source>
        <dbReference type="SAM" id="MobiDB-lite"/>
    </source>
</evidence>
<accession>A0ABP7XDK4</accession>
<comment type="pathway">
    <text evidence="1">Cell wall biogenesis; peptidoglycan biosynthesis.</text>
</comment>
<feature type="domain" description="MurL C-terminal" evidence="3">
    <location>
        <begin position="314"/>
        <end position="425"/>
    </location>
</feature>
<keyword evidence="1" id="KW-0573">Peptidoglycan synthesis</keyword>
<dbReference type="RefSeq" id="WP_344731867.1">
    <property type="nucleotide sequence ID" value="NZ_BAAAZH010000006.1"/>
</dbReference>
<evidence type="ECO:0000259" key="3">
    <source>
        <dbReference type="Pfam" id="PF26298"/>
    </source>
</evidence>
<dbReference type="InterPro" id="IPR043689">
    <property type="entry name" value="MurL"/>
</dbReference>
<protein>
    <recommendedName>
        <fullName evidence="1">UDP-N-acetyl-alpha-D-muramoyl-L-alanyl-L-glutamate epimerase</fullName>
        <ecNumber evidence="1">5.1.1.23</ecNumber>
    </recommendedName>
    <alternativeName>
        <fullName evidence="1">UDP-MurNAc-L-Ala-L-Glu epimerase</fullName>
    </alternativeName>
</protein>
<comment type="function">
    <text evidence="1">Cell wall formation. Catalyzes epimerization of the terminal L-glutamate in UDP-N-acetyl-alpha-D-muramoyl-L-alanyl-L-glutamate.</text>
</comment>
<comment type="caution">
    <text evidence="5">The sequence shown here is derived from an EMBL/GenBank/DDBJ whole genome shotgun (WGS) entry which is preliminary data.</text>
</comment>
<reference evidence="6" key="1">
    <citation type="journal article" date="2019" name="Int. J. Syst. Evol. Microbiol.">
        <title>The Global Catalogue of Microorganisms (GCM) 10K type strain sequencing project: providing services to taxonomists for standard genome sequencing and annotation.</title>
        <authorList>
            <consortium name="The Broad Institute Genomics Platform"/>
            <consortium name="The Broad Institute Genome Sequencing Center for Infectious Disease"/>
            <person name="Wu L."/>
            <person name="Ma J."/>
        </authorList>
    </citation>
    <scope>NUCLEOTIDE SEQUENCE [LARGE SCALE GENOMIC DNA]</scope>
    <source>
        <strain evidence="6">JCM 16703</strain>
    </source>
</reference>
<evidence type="ECO:0000259" key="4">
    <source>
        <dbReference type="Pfam" id="PF26299"/>
    </source>
</evidence>
<organism evidence="5 6">
    <name type="scientific">Nocardioides fonticola</name>
    <dbReference type="NCBI Taxonomy" id="450363"/>
    <lineage>
        <taxon>Bacteria</taxon>
        <taxon>Bacillati</taxon>
        <taxon>Actinomycetota</taxon>
        <taxon>Actinomycetes</taxon>
        <taxon>Propionibacteriales</taxon>
        <taxon>Nocardioidaceae</taxon>
        <taxon>Nocardioides</taxon>
    </lineage>
</organism>
<proteinExistence type="inferred from homology"/>
<name>A0ABP7XDK4_9ACTN</name>
<comment type="similarity">
    <text evidence="1">Belongs to the MurL family.</text>
</comment>
<evidence type="ECO:0000313" key="5">
    <source>
        <dbReference type="EMBL" id="GAA4111493.1"/>
    </source>
</evidence>
<dbReference type="InterPro" id="IPR058741">
    <property type="entry name" value="MurL_C"/>
</dbReference>
<evidence type="ECO:0000256" key="1">
    <source>
        <dbReference type="HAMAP-Rule" id="MF_02209"/>
    </source>
</evidence>